<dbReference type="PANTHER" id="PTHR33508">
    <property type="entry name" value="UPF0056 MEMBRANE PROTEIN YHCE"/>
    <property type="match status" value="1"/>
</dbReference>
<keyword evidence="3" id="KW-1003">Cell membrane</keyword>
<gene>
    <name evidence="9" type="ORF">CJD50_11760</name>
</gene>
<feature type="transmembrane region" description="Helical" evidence="8">
    <location>
        <begin position="189"/>
        <end position="212"/>
    </location>
</feature>
<evidence type="ECO:0000256" key="7">
    <source>
        <dbReference type="ARBA" id="ARBA00023136"/>
    </source>
</evidence>
<reference evidence="9 10" key="1">
    <citation type="submission" date="2017-08" db="EMBL/GenBank/DDBJ databases">
        <title>Draft Genome Sequence of Hafnia alvei CITHA-6 Isolated from Raw Bovine Milk.</title>
        <authorList>
            <person name="Culligan E.P."/>
            <person name="Mcsweeney A."/>
            <person name="O'Doherty C."/>
            <person name="Gleeson E."/>
            <person name="O'Riordan D."/>
            <person name="Sleator R.D."/>
        </authorList>
    </citation>
    <scope>NUCLEOTIDE SEQUENCE [LARGE SCALE GENOMIC DNA]</scope>
    <source>
        <strain evidence="9 10">CITHA-6</strain>
    </source>
</reference>
<evidence type="ECO:0000256" key="1">
    <source>
        <dbReference type="ARBA" id="ARBA00004429"/>
    </source>
</evidence>
<evidence type="ECO:0000256" key="3">
    <source>
        <dbReference type="ARBA" id="ARBA00022475"/>
    </source>
</evidence>
<accession>A0A2A2MDD1</accession>
<sequence>MESWLVQFLLLYVTFLAMFSPPATMTAAAILLGGIPNTALRRVAWRVAWEYVFVMMIVIWLGNYMLTALGLSTHALTATGGAALLFQGWPLMTRGTKAEQSNALLNSESPRNVNDLAVVPLLFPLSIGGGTIAVGISSAAHSNTLDGLLMLSAVILAMAPTIAVTFLASGPLHGRLSTGAMDTLARISGIILVTLSLQLLVSGITGLVITAIHTLS</sequence>
<evidence type="ECO:0000256" key="8">
    <source>
        <dbReference type="RuleBase" id="RU362048"/>
    </source>
</evidence>
<evidence type="ECO:0000256" key="2">
    <source>
        <dbReference type="ARBA" id="ARBA00009784"/>
    </source>
</evidence>
<comment type="caution">
    <text evidence="8">Lacks conserved residue(s) required for the propagation of feature annotation.</text>
</comment>
<evidence type="ECO:0000256" key="4">
    <source>
        <dbReference type="ARBA" id="ARBA00022519"/>
    </source>
</evidence>
<keyword evidence="7 8" id="KW-0472">Membrane</keyword>
<organism evidence="9 10">
    <name type="scientific">Hafnia paralvei</name>
    <dbReference type="NCBI Taxonomy" id="546367"/>
    <lineage>
        <taxon>Bacteria</taxon>
        <taxon>Pseudomonadati</taxon>
        <taxon>Pseudomonadota</taxon>
        <taxon>Gammaproteobacteria</taxon>
        <taxon>Enterobacterales</taxon>
        <taxon>Hafniaceae</taxon>
        <taxon>Hafnia</taxon>
    </lineage>
</organism>
<keyword evidence="4" id="KW-0997">Cell inner membrane</keyword>
<dbReference type="RefSeq" id="WP_039189225.1">
    <property type="nucleotide sequence ID" value="NZ_CAUEKQ010000009.1"/>
</dbReference>
<feature type="transmembrane region" description="Helical" evidence="8">
    <location>
        <begin position="47"/>
        <end position="66"/>
    </location>
</feature>
<feature type="transmembrane region" description="Helical" evidence="8">
    <location>
        <begin position="6"/>
        <end position="35"/>
    </location>
</feature>
<comment type="caution">
    <text evidence="9">The sequence shown here is derived from an EMBL/GenBank/DDBJ whole genome shotgun (WGS) entry which is preliminary data.</text>
</comment>
<evidence type="ECO:0000256" key="5">
    <source>
        <dbReference type="ARBA" id="ARBA00022692"/>
    </source>
</evidence>
<protein>
    <recommendedName>
        <fullName evidence="8">UPF0056 membrane protein</fullName>
    </recommendedName>
</protein>
<dbReference type="PANTHER" id="PTHR33508:SF2">
    <property type="entry name" value="UPF0056 INNER MEMBRANE PROTEIN MARC"/>
    <property type="match status" value="1"/>
</dbReference>
<keyword evidence="10" id="KW-1185">Reference proteome</keyword>
<dbReference type="AlphaFoldDB" id="A0A2A2MDD1"/>
<feature type="transmembrane region" description="Helical" evidence="8">
    <location>
        <begin position="148"/>
        <end position="168"/>
    </location>
</feature>
<evidence type="ECO:0000313" key="9">
    <source>
        <dbReference type="EMBL" id="PAV96376.1"/>
    </source>
</evidence>
<proteinExistence type="inferred from homology"/>
<keyword evidence="5 8" id="KW-0812">Transmembrane</keyword>
<dbReference type="OrthoDB" id="6415271at2"/>
<keyword evidence="6 8" id="KW-1133">Transmembrane helix</keyword>
<dbReference type="InterPro" id="IPR002771">
    <property type="entry name" value="Multi_antbiot-R_MarC"/>
</dbReference>
<evidence type="ECO:0000313" key="10">
    <source>
        <dbReference type="Proteomes" id="UP000218796"/>
    </source>
</evidence>
<name>A0A2A2MDD1_9GAMM</name>
<evidence type="ECO:0000256" key="6">
    <source>
        <dbReference type="ARBA" id="ARBA00022989"/>
    </source>
</evidence>
<dbReference type="EMBL" id="NQMS01000004">
    <property type="protein sequence ID" value="PAV96376.1"/>
    <property type="molecule type" value="Genomic_DNA"/>
</dbReference>
<comment type="subcellular location">
    <subcellularLocation>
        <location evidence="1">Cell inner membrane</location>
        <topology evidence="1">Multi-pass membrane protein</topology>
    </subcellularLocation>
    <subcellularLocation>
        <location evidence="8">Cell membrane</location>
        <topology evidence="8">Multi-pass membrane protein</topology>
    </subcellularLocation>
</comment>
<dbReference type="Proteomes" id="UP000218796">
    <property type="component" value="Unassembled WGS sequence"/>
</dbReference>
<dbReference type="GO" id="GO:0005886">
    <property type="term" value="C:plasma membrane"/>
    <property type="evidence" value="ECO:0007669"/>
    <property type="project" value="UniProtKB-SubCell"/>
</dbReference>
<feature type="transmembrane region" description="Helical" evidence="8">
    <location>
        <begin position="113"/>
        <end position="136"/>
    </location>
</feature>
<dbReference type="Pfam" id="PF01914">
    <property type="entry name" value="MarC"/>
    <property type="match status" value="1"/>
</dbReference>
<comment type="similarity">
    <text evidence="2 8">Belongs to the UPF0056 (MarC) family.</text>
</comment>